<dbReference type="Proteomes" id="UP001500282">
    <property type="component" value="Unassembled WGS sequence"/>
</dbReference>
<gene>
    <name evidence="1" type="ORF">GCM10009579_39380</name>
</gene>
<organism evidence="1 2">
    <name type="scientific">Streptomyces javensis</name>
    <dbReference type="NCBI Taxonomy" id="114698"/>
    <lineage>
        <taxon>Bacteria</taxon>
        <taxon>Bacillati</taxon>
        <taxon>Actinomycetota</taxon>
        <taxon>Actinomycetes</taxon>
        <taxon>Kitasatosporales</taxon>
        <taxon>Streptomycetaceae</taxon>
        <taxon>Streptomyces</taxon>
        <taxon>Streptomyces violaceusniger group</taxon>
    </lineage>
</organism>
<keyword evidence="2" id="KW-1185">Reference proteome</keyword>
<dbReference type="EMBL" id="BAAAIH010000020">
    <property type="protein sequence ID" value="GAA1276409.1"/>
    <property type="molecule type" value="Genomic_DNA"/>
</dbReference>
<evidence type="ECO:0000313" key="2">
    <source>
        <dbReference type="Proteomes" id="UP001500282"/>
    </source>
</evidence>
<name>A0ABN1X0R2_9ACTN</name>
<proteinExistence type="predicted"/>
<comment type="caution">
    <text evidence="1">The sequence shown here is derived from an EMBL/GenBank/DDBJ whole genome shotgun (WGS) entry which is preliminary data.</text>
</comment>
<accession>A0ABN1X0R2</accession>
<evidence type="ECO:0000313" key="1">
    <source>
        <dbReference type="EMBL" id="GAA1276409.1"/>
    </source>
</evidence>
<protein>
    <submittedName>
        <fullName evidence="1">Uncharacterized protein</fullName>
    </submittedName>
</protein>
<reference evidence="1 2" key="1">
    <citation type="journal article" date="2019" name="Int. J. Syst. Evol. Microbiol.">
        <title>The Global Catalogue of Microorganisms (GCM) 10K type strain sequencing project: providing services to taxonomists for standard genome sequencing and annotation.</title>
        <authorList>
            <consortium name="The Broad Institute Genomics Platform"/>
            <consortium name="The Broad Institute Genome Sequencing Center for Infectious Disease"/>
            <person name="Wu L."/>
            <person name="Ma J."/>
        </authorList>
    </citation>
    <scope>NUCLEOTIDE SEQUENCE [LARGE SCALE GENOMIC DNA]</scope>
    <source>
        <strain evidence="1 2">JCM 11448</strain>
    </source>
</reference>
<sequence>MDVLLDEPGPFDGAAALVVLGALSERDAVLLGKVGQHSAGEAGEGGDLLEGPVFVKVEPGEALCRNGLPGLLPDAAGGPGDALRQRGCRGWMFVENMSDGLDGRTQNLGGVLNRVLAFADKLVQAG</sequence>